<protein>
    <submittedName>
        <fullName evidence="1">Uncharacterized protein</fullName>
    </submittedName>
</protein>
<dbReference type="RefSeq" id="WP_197991648.1">
    <property type="nucleotide sequence ID" value="NZ_JACYXC010000001.1"/>
</dbReference>
<keyword evidence="2" id="KW-1185">Reference proteome</keyword>
<dbReference type="EMBL" id="JACYXC010000001">
    <property type="protein sequence ID" value="MBH5338492.1"/>
    <property type="molecule type" value="Genomic_DNA"/>
</dbReference>
<sequence length="109" mass="12041">MITASHTDEGFGGPYAAYPTQTVHVRVDKVPIPPPPDGWGVHVHVGLARHQAEHAEIGIMSVTKVGLGPDVTFDPWEAAAYGQILGFTVGAYAKDGDMRGWWFWQLWQW</sequence>
<organism evidence="1 2">
    <name type="scientific">Streptomyces pactum</name>
    <dbReference type="NCBI Taxonomy" id="68249"/>
    <lineage>
        <taxon>Bacteria</taxon>
        <taxon>Bacillati</taxon>
        <taxon>Actinomycetota</taxon>
        <taxon>Actinomycetes</taxon>
        <taxon>Kitasatosporales</taxon>
        <taxon>Streptomycetaceae</taxon>
        <taxon>Streptomyces</taxon>
    </lineage>
</organism>
<name>A0ABS0NTT3_9ACTN</name>
<comment type="caution">
    <text evidence="1">The sequence shown here is derived from an EMBL/GenBank/DDBJ whole genome shotgun (WGS) entry which is preliminary data.</text>
</comment>
<dbReference type="Proteomes" id="UP000807371">
    <property type="component" value="Unassembled WGS sequence"/>
</dbReference>
<accession>A0ABS0NTT3</accession>
<proteinExistence type="predicted"/>
<evidence type="ECO:0000313" key="2">
    <source>
        <dbReference type="Proteomes" id="UP000807371"/>
    </source>
</evidence>
<evidence type="ECO:0000313" key="1">
    <source>
        <dbReference type="EMBL" id="MBH5338492.1"/>
    </source>
</evidence>
<reference evidence="1 2" key="1">
    <citation type="submission" date="2020-09" db="EMBL/GenBank/DDBJ databases">
        <title>Biosynthesis of the nuclear factor of activated T cells inhibitor NFAT-133 and its congeners in Streptomyces pactum.</title>
        <authorList>
            <person name="Zhou W."/>
            <person name="Posri P."/>
            <person name="Abugrain M.E."/>
            <person name="Weisberg A.J."/>
            <person name="Chang J.H."/>
            <person name="Mahmud T."/>
        </authorList>
    </citation>
    <scope>NUCLEOTIDE SEQUENCE [LARGE SCALE GENOMIC DNA]</scope>
    <source>
        <strain evidence="1 2">ATCC 27456</strain>
    </source>
</reference>
<gene>
    <name evidence="1" type="ORF">IHE55_28370</name>
</gene>